<evidence type="ECO:0000256" key="1">
    <source>
        <dbReference type="SAM" id="MobiDB-lite"/>
    </source>
</evidence>
<keyword evidence="3" id="KW-1185">Reference proteome</keyword>
<dbReference type="AlphaFoldDB" id="A6G675"/>
<evidence type="ECO:0000313" key="2">
    <source>
        <dbReference type="EMBL" id="EDM78677.1"/>
    </source>
</evidence>
<accession>A6G675</accession>
<dbReference type="OrthoDB" id="9956069at2"/>
<dbReference type="EMBL" id="ABCS01000028">
    <property type="protein sequence ID" value="EDM78677.1"/>
    <property type="molecule type" value="Genomic_DNA"/>
</dbReference>
<name>A6G675_9BACT</name>
<feature type="compositionally biased region" description="Low complexity" evidence="1">
    <location>
        <begin position="58"/>
        <end position="73"/>
    </location>
</feature>
<dbReference type="RefSeq" id="WP_006972224.1">
    <property type="nucleotide sequence ID" value="NZ_ABCS01000028.1"/>
</dbReference>
<evidence type="ECO:0008006" key="4">
    <source>
        <dbReference type="Google" id="ProtNLM"/>
    </source>
</evidence>
<feature type="compositionally biased region" description="Acidic residues" evidence="1">
    <location>
        <begin position="101"/>
        <end position="114"/>
    </location>
</feature>
<dbReference type="Proteomes" id="UP000005801">
    <property type="component" value="Unassembled WGS sequence"/>
</dbReference>
<evidence type="ECO:0000313" key="3">
    <source>
        <dbReference type="Proteomes" id="UP000005801"/>
    </source>
</evidence>
<organism evidence="2 3">
    <name type="scientific">Plesiocystis pacifica SIR-1</name>
    <dbReference type="NCBI Taxonomy" id="391625"/>
    <lineage>
        <taxon>Bacteria</taxon>
        <taxon>Pseudomonadati</taxon>
        <taxon>Myxococcota</taxon>
        <taxon>Polyangia</taxon>
        <taxon>Nannocystales</taxon>
        <taxon>Nannocystaceae</taxon>
        <taxon>Plesiocystis</taxon>
    </lineage>
</organism>
<sequence length="444" mass="46521">MTLEDRPWALFALSCLLAGCPASSGPAPDGGSAPAKRGAAAGDGEVSKAPTEAPPTADPAEGAAETGAAVETEGSGEETGGSEGGETDTGETGETGTGETGETDTGETGGEDAAAETSAATLIVGGSKGLVEYDLDGKQLRTLTPMAAAWPRILPDGEILFLHPKAPNYELMRVAKAGGAVTAVATLPRNFNAKTCKVEFSEDYLDVQSDWGFSVDVANKRACFNLADRNENMAELEIEVRVDLDTGKVHSRLEEMMDGDCPPDAAFECGGSSGGGGSMNASEQPTGEAFAWRWDPDAWLIFPKGTANARTNPKAVSVCSNSVDFSDPESMAALCASEEGRSPSGRFVLLSGMLSMGDYIHRELYFIDLSTGELLGMLGDDRKFEVVTPDNVMTEVFGSLDAVGESLIRWVGDAKHERLWVDGWLIDPAGRKTTRVGGFLASQL</sequence>
<proteinExistence type="predicted"/>
<reference evidence="2 3" key="1">
    <citation type="submission" date="2007-06" db="EMBL/GenBank/DDBJ databases">
        <authorList>
            <person name="Shimkets L."/>
            <person name="Ferriera S."/>
            <person name="Johnson J."/>
            <person name="Kravitz S."/>
            <person name="Beeson K."/>
            <person name="Sutton G."/>
            <person name="Rogers Y.-H."/>
            <person name="Friedman R."/>
            <person name="Frazier M."/>
            <person name="Venter J.C."/>
        </authorList>
    </citation>
    <scope>NUCLEOTIDE SEQUENCE [LARGE SCALE GENOMIC DNA]</scope>
    <source>
        <strain evidence="2 3">SIR-1</strain>
    </source>
</reference>
<feature type="region of interest" description="Disordered" evidence="1">
    <location>
        <begin position="19"/>
        <end position="115"/>
    </location>
</feature>
<gene>
    <name evidence="2" type="ORF">PPSIR1_29538</name>
</gene>
<comment type="caution">
    <text evidence="2">The sequence shown here is derived from an EMBL/GenBank/DDBJ whole genome shotgun (WGS) entry which is preliminary data.</text>
</comment>
<dbReference type="STRING" id="391625.PPSIR1_29538"/>
<protein>
    <recommendedName>
        <fullName evidence="4">Lipoprotein</fullName>
    </recommendedName>
</protein>
<dbReference type="PROSITE" id="PS51257">
    <property type="entry name" value="PROKAR_LIPOPROTEIN"/>
    <property type="match status" value="1"/>
</dbReference>